<accession>A0A1Y2J1B8</accession>
<feature type="compositionally biased region" description="Low complexity" evidence="1">
    <location>
        <begin position="195"/>
        <end position="209"/>
    </location>
</feature>
<feature type="compositionally biased region" description="Basic and acidic residues" evidence="1">
    <location>
        <begin position="256"/>
        <end position="271"/>
    </location>
</feature>
<feature type="compositionally biased region" description="Basic and acidic residues" evidence="1">
    <location>
        <begin position="417"/>
        <end position="451"/>
    </location>
</feature>
<feature type="compositionally biased region" description="Polar residues" evidence="1">
    <location>
        <begin position="396"/>
        <end position="407"/>
    </location>
</feature>
<feature type="compositionally biased region" description="Low complexity" evidence="1">
    <location>
        <begin position="347"/>
        <end position="364"/>
    </location>
</feature>
<dbReference type="STRING" id="1353009.A0A1Y2J1B8"/>
<dbReference type="EMBL" id="KZ084088">
    <property type="protein sequence ID" value="OSD07205.1"/>
    <property type="molecule type" value="Genomic_DNA"/>
</dbReference>
<feature type="compositionally biased region" description="Gly residues" evidence="1">
    <location>
        <begin position="365"/>
        <end position="376"/>
    </location>
</feature>
<sequence length="479" mass="51078">MPLPRPPAPNPNRAASVDERGRMSPSPLKRSSSPAVVVQKPASPPPVIRKTPTPPSRPFSVMSQSTEQDLLAIAELLSPTIDASGEESEAQVTETAPVSELEPVPDMFFDEVSATTSVRDSMSSSMSSIYSSYHRPSSASVRSSIYTDSDGASVMGDELPDPALLYSIHGHTLHGGFHLPSRNSLSVPPLDDNRSLSSATSYSSLRTPSLSRHSSVQFLNSPPVSPTSSYLPTPVDGPPGGSSPQPSNSKGLDVIEEARYGEDQELRRVPSDDAQTITIGTTPSETQFTPVEPFLMRKPEPRHPPSQQRRLPELEKLRINTQTPDAPPSPTSRYGQHSAHPAPVPASPVLSARSSSSGASSHRGSGTGKVGFGKLFGRGDKDKESKKSASSASASGTSVHNSNQSVLSLDLAAGLSKAEEKRLKKEAARARTERLAQDLADKAKKRAEAAKAAKSARVKQKSSKPWEEEGGMYEGISYF</sequence>
<feature type="compositionally biased region" description="Pro residues" evidence="1">
    <location>
        <begin position="1"/>
        <end position="10"/>
    </location>
</feature>
<feature type="region of interest" description="Disordered" evidence="1">
    <location>
        <begin position="1"/>
        <end position="65"/>
    </location>
</feature>
<protein>
    <submittedName>
        <fullName evidence="2">Uncharacterized protein</fullName>
    </submittedName>
</protein>
<evidence type="ECO:0000313" key="2">
    <source>
        <dbReference type="EMBL" id="OSD07205.1"/>
    </source>
</evidence>
<gene>
    <name evidence="2" type="ORF">PYCCODRAFT_583101</name>
</gene>
<evidence type="ECO:0000256" key="1">
    <source>
        <dbReference type="SAM" id="MobiDB-lite"/>
    </source>
</evidence>
<reference evidence="2 3" key="1">
    <citation type="journal article" date="2015" name="Biotechnol. Biofuels">
        <title>Enhanced degradation of softwood versus hardwood by the white-rot fungus Pycnoporus coccineus.</title>
        <authorList>
            <person name="Couturier M."/>
            <person name="Navarro D."/>
            <person name="Chevret D."/>
            <person name="Henrissat B."/>
            <person name="Piumi F."/>
            <person name="Ruiz-Duenas F.J."/>
            <person name="Martinez A.T."/>
            <person name="Grigoriev I.V."/>
            <person name="Riley R."/>
            <person name="Lipzen A."/>
            <person name="Berrin J.G."/>
            <person name="Master E.R."/>
            <person name="Rosso M.N."/>
        </authorList>
    </citation>
    <scope>NUCLEOTIDE SEQUENCE [LARGE SCALE GENOMIC DNA]</scope>
    <source>
        <strain evidence="2 3">BRFM310</strain>
    </source>
</reference>
<feature type="compositionally biased region" description="Polar residues" evidence="1">
    <location>
        <begin position="210"/>
        <end position="231"/>
    </location>
</feature>
<keyword evidence="3" id="KW-1185">Reference proteome</keyword>
<organism evidence="2 3">
    <name type="scientific">Trametes coccinea (strain BRFM310)</name>
    <name type="common">Pycnoporus coccineus</name>
    <dbReference type="NCBI Taxonomy" id="1353009"/>
    <lineage>
        <taxon>Eukaryota</taxon>
        <taxon>Fungi</taxon>
        <taxon>Dikarya</taxon>
        <taxon>Basidiomycota</taxon>
        <taxon>Agaricomycotina</taxon>
        <taxon>Agaricomycetes</taxon>
        <taxon>Polyporales</taxon>
        <taxon>Polyporaceae</taxon>
        <taxon>Trametes</taxon>
    </lineage>
</organism>
<name>A0A1Y2J1B8_TRAC3</name>
<feature type="compositionally biased region" description="Basic and acidic residues" evidence="1">
    <location>
        <begin position="377"/>
        <end position="387"/>
    </location>
</feature>
<feature type="compositionally biased region" description="Low complexity" evidence="1">
    <location>
        <begin position="242"/>
        <end position="251"/>
    </location>
</feature>
<dbReference type="Proteomes" id="UP000193067">
    <property type="component" value="Unassembled WGS sequence"/>
</dbReference>
<feature type="compositionally biased region" description="Pro residues" evidence="1">
    <location>
        <begin position="42"/>
        <end position="57"/>
    </location>
</feature>
<dbReference type="AlphaFoldDB" id="A0A1Y2J1B8"/>
<feature type="compositionally biased region" description="Polar residues" evidence="1">
    <location>
        <begin position="273"/>
        <end position="289"/>
    </location>
</feature>
<evidence type="ECO:0000313" key="3">
    <source>
        <dbReference type="Proteomes" id="UP000193067"/>
    </source>
</evidence>
<feature type="region of interest" description="Disordered" evidence="1">
    <location>
        <begin position="188"/>
        <end position="479"/>
    </location>
</feature>
<dbReference type="OrthoDB" id="2757355at2759"/>
<proteinExistence type="predicted"/>